<feature type="compositionally biased region" description="Basic residues" evidence="1">
    <location>
        <begin position="67"/>
        <end position="77"/>
    </location>
</feature>
<proteinExistence type="predicted"/>
<evidence type="ECO:0000313" key="2">
    <source>
        <dbReference type="EMBL" id="CAE0797018.1"/>
    </source>
</evidence>
<feature type="compositionally biased region" description="Basic residues" evidence="1">
    <location>
        <begin position="47"/>
        <end position="59"/>
    </location>
</feature>
<name>A0A7S4CH77_9EUGL</name>
<evidence type="ECO:0000256" key="1">
    <source>
        <dbReference type="SAM" id="MobiDB-lite"/>
    </source>
</evidence>
<gene>
    <name evidence="2" type="ORF">EGYM00163_LOCUS8138</name>
</gene>
<accession>A0A7S4CH77</accession>
<sequence>MCENSPSKSIVPLPPFPWVSSEGTPQRFPTGSAKHETQHANTTHCGNHSHHLQQVHTKHTVQATLPKTHHSKPRQVRTTRTSRTMNTTDRIRTGPRLADAKSQPKTGML</sequence>
<dbReference type="AlphaFoldDB" id="A0A7S4CH77"/>
<feature type="compositionally biased region" description="Low complexity" evidence="1">
    <location>
        <begin position="78"/>
        <end position="88"/>
    </location>
</feature>
<dbReference type="EMBL" id="HBJA01025093">
    <property type="protein sequence ID" value="CAE0797018.1"/>
    <property type="molecule type" value="Transcribed_RNA"/>
</dbReference>
<feature type="region of interest" description="Disordered" evidence="1">
    <location>
        <begin position="1"/>
        <end position="109"/>
    </location>
</feature>
<reference evidence="2" key="1">
    <citation type="submission" date="2021-01" db="EMBL/GenBank/DDBJ databases">
        <authorList>
            <person name="Corre E."/>
            <person name="Pelletier E."/>
            <person name="Niang G."/>
            <person name="Scheremetjew M."/>
            <person name="Finn R."/>
            <person name="Kale V."/>
            <person name="Holt S."/>
            <person name="Cochrane G."/>
            <person name="Meng A."/>
            <person name="Brown T."/>
            <person name="Cohen L."/>
        </authorList>
    </citation>
    <scope>NUCLEOTIDE SEQUENCE</scope>
    <source>
        <strain evidence="2">CCMP1594</strain>
    </source>
</reference>
<organism evidence="2">
    <name type="scientific">Eutreptiella gymnastica</name>
    <dbReference type="NCBI Taxonomy" id="73025"/>
    <lineage>
        <taxon>Eukaryota</taxon>
        <taxon>Discoba</taxon>
        <taxon>Euglenozoa</taxon>
        <taxon>Euglenida</taxon>
        <taxon>Spirocuta</taxon>
        <taxon>Euglenophyceae</taxon>
        <taxon>Eutreptiales</taxon>
        <taxon>Eutreptiaceae</taxon>
        <taxon>Eutreptiella</taxon>
    </lineage>
</organism>
<protein>
    <submittedName>
        <fullName evidence="2">Uncharacterized protein</fullName>
    </submittedName>
</protein>